<reference evidence="1 2" key="1">
    <citation type="submission" date="2021-03" db="EMBL/GenBank/DDBJ databases">
        <authorList>
            <person name="King G.J."/>
            <person name="Bancroft I."/>
            <person name="Baten A."/>
            <person name="Bloomfield J."/>
            <person name="Borpatragohain P."/>
            <person name="He Z."/>
            <person name="Irish N."/>
            <person name="Irwin J."/>
            <person name="Liu K."/>
            <person name="Mauleon R.P."/>
            <person name="Moore J."/>
            <person name="Morris R."/>
            <person name="Ostergaard L."/>
            <person name="Wang B."/>
            <person name="Wells R."/>
        </authorList>
    </citation>
    <scope>NUCLEOTIDE SEQUENCE [LARGE SCALE GENOMIC DNA]</scope>
    <source>
        <strain evidence="1">R-o-18</strain>
        <tissue evidence="1">Leaf</tissue>
    </source>
</reference>
<comment type="caution">
    <text evidence="1">The sequence shown here is derived from an EMBL/GenBank/DDBJ whole genome shotgun (WGS) entry which is preliminary data.</text>
</comment>
<sequence>MFFACPYSYNIWDRVAGKLIGQRINPDWSIYSNGLGSHSLTFSIGGLPWRERNLRRHQQGQNGTEHMISMVNKVVKNMISSLGYKADHRLEGLLRR</sequence>
<accession>A0ABQ7KZJ7</accession>
<organism evidence="1 2">
    <name type="scientific">Brassica rapa subsp. trilocularis</name>
    <dbReference type="NCBI Taxonomy" id="1813537"/>
    <lineage>
        <taxon>Eukaryota</taxon>
        <taxon>Viridiplantae</taxon>
        <taxon>Streptophyta</taxon>
        <taxon>Embryophyta</taxon>
        <taxon>Tracheophyta</taxon>
        <taxon>Spermatophyta</taxon>
        <taxon>Magnoliopsida</taxon>
        <taxon>eudicotyledons</taxon>
        <taxon>Gunneridae</taxon>
        <taxon>Pentapetalae</taxon>
        <taxon>rosids</taxon>
        <taxon>malvids</taxon>
        <taxon>Brassicales</taxon>
        <taxon>Brassicaceae</taxon>
        <taxon>Brassiceae</taxon>
        <taxon>Brassica</taxon>
    </lineage>
</organism>
<keyword evidence="2" id="KW-1185">Reference proteome</keyword>
<evidence type="ECO:0000313" key="1">
    <source>
        <dbReference type="EMBL" id="KAG5378920.1"/>
    </source>
</evidence>
<evidence type="ECO:0000313" key="2">
    <source>
        <dbReference type="Proteomes" id="UP000823674"/>
    </source>
</evidence>
<proteinExistence type="predicted"/>
<gene>
    <name evidence="1" type="primary">A07p017770.1_BraROA</name>
    <name evidence="1" type="ORF">IGI04_026762</name>
</gene>
<dbReference type="Proteomes" id="UP000823674">
    <property type="component" value="Chromosome A07"/>
</dbReference>
<name>A0ABQ7KZJ7_BRACM</name>
<dbReference type="EMBL" id="JADBGQ010000009">
    <property type="protein sequence ID" value="KAG5378920.1"/>
    <property type="molecule type" value="Genomic_DNA"/>
</dbReference>
<protein>
    <submittedName>
        <fullName evidence="1">Uncharacterized protein</fullName>
    </submittedName>
</protein>